<keyword evidence="2" id="KW-1185">Reference proteome</keyword>
<evidence type="ECO:0000313" key="1">
    <source>
        <dbReference type="EMBL" id="GAA5048296.1"/>
    </source>
</evidence>
<dbReference type="RefSeq" id="WP_345667468.1">
    <property type="nucleotide sequence ID" value="NZ_BAABKC010000019.1"/>
</dbReference>
<dbReference type="EMBL" id="BAABKC010000019">
    <property type="protein sequence ID" value="GAA5048296.1"/>
    <property type="molecule type" value="Genomic_DNA"/>
</dbReference>
<reference evidence="2" key="1">
    <citation type="journal article" date="2019" name="Int. J. Syst. Evol. Microbiol.">
        <title>The Global Catalogue of Microorganisms (GCM) 10K type strain sequencing project: providing services to taxonomists for standard genome sequencing and annotation.</title>
        <authorList>
            <consortium name="The Broad Institute Genomics Platform"/>
            <consortium name="The Broad Institute Genome Sequencing Center for Infectious Disease"/>
            <person name="Wu L."/>
            <person name="Ma J."/>
        </authorList>
    </citation>
    <scope>NUCLEOTIDE SEQUENCE [LARGE SCALE GENOMIC DNA]</scope>
    <source>
        <strain evidence="2">JCM 18410</strain>
    </source>
</reference>
<sequence>MASDALARTNIPLDVLKVLGLPDLDTVSADQSRGATCVWCQVRLVGATAVDLGERMGLPAGEEADLFEPEKELVRWYPRACPKCTADRAHKGLFAHTPACEQCVDGASLCPAGRILYRLVREGRR</sequence>
<evidence type="ECO:0000313" key="2">
    <source>
        <dbReference type="Proteomes" id="UP001500124"/>
    </source>
</evidence>
<protein>
    <recommendedName>
        <fullName evidence="3">4Fe-4S ferredoxin-type domain-containing protein</fullName>
    </recommendedName>
</protein>
<name>A0ABP9K3I3_9ACTN</name>
<organism evidence="1 2">
    <name type="scientific">Streptomyces similanensis</name>
    <dbReference type="NCBI Taxonomy" id="1274988"/>
    <lineage>
        <taxon>Bacteria</taxon>
        <taxon>Bacillati</taxon>
        <taxon>Actinomycetota</taxon>
        <taxon>Actinomycetes</taxon>
        <taxon>Kitasatosporales</taxon>
        <taxon>Streptomycetaceae</taxon>
        <taxon>Streptomyces</taxon>
    </lineage>
</organism>
<comment type="caution">
    <text evidence="1">The sequence shown here is derived from an EMBL/GenBank/DDBJ whole genome shotgun (WGS) entry which is preliminary data.</text>
</comment>
<dbReference type="Proteomes" id="UP001500124">
    <property type="component" value="Unassembled WGS sequence"/>
</dbReference>
<gene>
    <name evidence="1" type="ORF">GCM10023336_14300</name>
</gene>
<evidence type="ECO:0008006" key="3">
    <source>
        <dbReference type="Google" id="ProtNLM"/>
    </source>
</evidence>
<accession>A0ABP9K3I3</accession>
<proteinExistence type="predicted"/>